<evidence type="ECO:0000313" key="2">
    <source>
        <dbReference type="EMBL" id="SFF08084.1"/>
    </source>
</evidence>
<feature type="transmembrane region" description="Helical" evidence="1">
    <location>
        <begin position="70"/>
        <end position="90"/>
    </location>
</feature>
<dbReference type="OrthoDB" id="8479889at2"/>
<reference evidence="3" key="1">
    <citation type="submission" date="2016-10" db="EMBL/GenBank/DDBJ databases">
        <authorList>
            <person name="Varghese N."/>
            <person name="Submissions S."/>
        </authorList>
    </citation>
    <scope>NUCLEOTIDE SEQUENCE [LARGE SCALE GENOMIC DNA]</scope>
    <source>
        <strain evidence="3">DSM 19083</strain>
    </source>
</reference>
<dbReference type="Pfam" id="PF13829">
    <property type="entry name" value="DUF4191"/>
    <property type="match status" value="1"/>
</dbReference>
<proteinExistence type="predicted"/>
<dbReference type="RefSeq" id="WP_093376708.1">
    <property type="nucleotide sequence ID" value="NZ_BNAN01000002.1"/>
</dbReference>
<evidence type="ECO:0008006" key="4">
    <source>
        <dbReference type="Google" id="ProtNLM"/>
    </source>
</evidence>
<name>A0A1I2FRP9_9MICO</name>
<evidence type="ECO:0000256" key="1">
    <source>
        <dbReference type="SAM" id="Phobius"/>
    </source>
</evidence>
<keyword evidence="1" id="KW-0472">Membrane</keyword>
<dbReference type="STRING" id="285351.SAMN04488035_1486"/>
<evidence type="ECO:0000313" key="3">
    <source>
        <dbReference type="Proteomes" id="UP000198520"/>
    </source>
</evidence>
<accession>A0A1I2FRP9</accession>
<keyword evidence="3" id="KW-1185">Reference proteome</keyword>
<keyword evidence="1" id="KW-1133">Transmembrane helix</keyword>
<dbReference type="AlphaFoldDB" id="A0A1I2FRP9"/>
<dbReference type="InterPro" id="IPR025445">
    <property type="entry name" value="DUF4191"/>
</dbReference>
<feature type="transmembrane region" description="Helical" evidence="1">
    <location>
        <begin position="45"/>
        <end position="64"/>
    </location>
</feature>
<dbReference type="EMBL" id="FONZ01000002">
    <property type="protein sequence ID" value="SFF08084.1"/>
    <property type="molecule type" value="Genomic_DNA"/>
</dbReference>
<keyword evidence="1" id="KW-0812">Transmembrane</keyword>
<dbReference type="Proteomes" id="UP000198520">
    <property type="component" value="Unassembled WGS sequence"/>
</dbReference>
<organism evidence="2 3">
    <name type="scientific">Flavimobilis marinus</name>
    <dbReference type="NCBI Taxonomy" id="285351"/>
    <lineage>
        <taxon>Bacteria</taxon>
        <taxon>Bacillati</taxon>
        <taxon>Actinomycetota</taxon>
        <taxon>Actinomycetes</taxon>
        <taxon>Micrococcales</taxon>
        <taxon>Jonesiaceae</taxon>
        <taxon>Flavimobilis</taxon>
    </lineage>
</organism>
<gene>
    <name evidence="2" type="ORF">SAMN04488035_1486</name>
</gene>
<protein>
    <recommendedName>
        <fullName evidence="4">DUF4191 domain-containing protein</fullName>
    </recommendedName>
</protein>
<sequence length="246" mass="27101">MARKNDKSTGMSDDRPAKVKKVKKRRWYHQVFDAYKMTRQQDPAVTWWVLATFFGVLAIALVIGLAWGPWVYMLILGLPTAALAAMFVLARRAERAAYARIEGEPGASMAALGTIRRGWSFDENPVAMDARSRTPVFRGVGRPGVVLITEGTGPVVTRLAEAERKRTARVLPDVPIHVIQVGNATGQVPLTKLVKTVRKLKPVLNKHEVAVVLKRLTALGGARLPIPKGVDPMRARPDRKGMRGGR</sequence>